<dbReference type="GO" id="GO:0005829">
    <property type="term" value="C:cytosol"/>
    <property type="evidence" value="ECO:0007669"/>
    <property type="project" value="TreeGrafter"/>
</dbReference>
<keyword evidence="2" id="KW-0012">Acyltransferase</keyword>
<dbReference type="InterPro" id="IPR022496">
    <property type="entry name" value="T6A_TsaB"/>
</dbReference>
<name>A0AAJ6DC69_9MICC</name>
<dbReference type="Gene3D" id="3.30.420.40">
    <property type="match status" value="2"/>
</dbReference>
<evidence type="ECO:0000313" key="2">
    <source>
        <dbReference type="EMBL" id="WGH93164.1"/>
    </source>
</evidence>
<feature type="domain" description="Gcp-like" evidence="1">
    <location>
        <begin position="31"/>
        <end position="158"/>
    </location>
</feature>
<dbReference type="AlphaFoldDB" id="A0AAJ6DC69"/>
<reference evidence="2 3" key="1">
    <citation type="submission" date="2023-03" db="EMBL/GenBank/DDBJ databases">
        <title>Complete genome sequences of several Auritidibacter ignavus strains isolated from ear infections.</title>
        <authorList>
            <person name="Baehr T."/>
            <person name="Baumhoegger A.M."/>
        </authorList>
    </citation>
    <scope>NUCLEOTIDE SEQUENCE [LARGE SCALE GENOMIC DNA]</scope>
    <source>
        <strain evidence="2 3">BABAE-6</strain>
    </source>
</reference>
<protein>
    <submittedName>
        <fullName evidence="2">tRNA (Adenosine(37)-N6)-threonylcarbamoyltransferase complex dimerization subunit type 1 TsaB</fullName>
        <ecNumber evidence="2">2.3.1.234</ecNumber>
    </submittedName>
</protein>
<proteinExistence type="predicted"/>
<dbReference type="Pfam" id="PF00814">
    <property type="entry name" value="TsaD"/>
    <property type="match status" value="1"/>
</dbReference>
<dbReference type="NCBIfam" id="TIGR03725">
    <property type="entry name" value="T6A_YeaZ"/>
    <property type="match status" value="1"/>
</dbReference>
<dbReference type="GO" id="GO:0002949">
    <property type="term" value="P:tRNA threonylcarbamoyladenosine modification"/>
    <property type="evidence" value="ECO:0007669"/>
    <property type="project" value="InterPro"/>
</dbReference>
<dbReference type="EMBL" id="CP122566">
    <property type="protein sequence ID" value="WGH93164.1"/>
    <property type="molecule type" value="Genomic_DNA"/>
</dbReference>
<dbReference type="EC" id="2.3.1.234" evidence="2"/>
<dbReference type="GO" id="GO:0061711">
    <property type="term" value="F:tRNA N(6)-L-threonylcarbamoyladenine synthase activity"/>
    <property type="evidence" value="ECO:0007669"/>
    <property type="project" value="UniProtKB-EC"/>
</dbReference>
<dbReference type="RefSeq" id="WP_279674852.1">
    <property type="nucleotide sequence ID" value="NZ_CP122566.1"/>
</dbReference>
<dbReference type="SUPFAM" id="SSF53067">
    <property type="entry name" value="Actin-like ATPase domain"/>
    <property type="match status" value="2"/>
</dbReference>
<dbReference type="InterPro" id="IPR043129">
    <property type="entry name" value="ATPase_NBD"/>
</dbReference>
<dbReference type="CDD" id="cd24032">
    <property type="entry name" value="ASKHA_NBD_TsaB"/>
    <property type="match status" value="1"/>
</dbReference>
<dbReference type="Proteomes" id="UP001224674">
    <property type="component" value="Chromosome"/>
</dbReference>
<evidence type="ECO:0000313" key="3">
    <source>
        <dbReference type="Proteomes" id="UP001224674"/>
    </source>
</evidence>
<dbReference type="PANTHER" id="PTHR11735">
    <property type="entry name" value="TRNA N6-ADENOSINE THREONYLCARBAMOYLTRANSFERASE"/>
    <property type="match status" value="1"/>
</dbReference>
<evidence type="ECO:0000259" key="1">
    <source>
        <dbReference type="Pfam" id="PF00814"/>
    </source>
</evidence>
<organism evidence="2 3">
    <name type="scientific">Auritidibacter ignavus</name>
    <dbReference type="NCBI Taxonomy" id="678932"/>
    <lineage>
        <taxon>Bacteria</taxon>
        <taxon>Bacillati</taxon>
        <taxon>Actinomycetota</taxon>
        <taxon>Actinomycetes</taxon>
        <taxon>Micrococcales</taxon>
        <taxon>Micrococcaceae</taxon>
        <taxon>Auritidibacter</taxon>
    </lineage>
</organism>
<sequence>MYYLAVDCAAGASVAIVTEHDTIATRHTEDTRSHSEVLAGYVAEVLEEASLGVQDLQAVFAGVGPGPFTGLRVGVLTAATLADSWGIPCYGVMSLDALAEQAVAPLWREGYEELVVATDARRHEVYWAHYELIGGQSQRLHGPFVTSAEDVTRLPVVGAGAGLYPDALHAVPGWDRAQPLAEFLGHYGIRALRRGRGLEAVTPMYLRGHDAHIPAAMRHG</sequence>
<keyword evidence="2" id="KW-0808">Transferase</keyword>
<dbReference type="PANTHER" id="PTHR11735:SF11">
    <property type="entry name" value="TRNA THREONYLCARBAMOYLADENOSINE BIOSYNTHESIS PROTEIN TSAB"/>
    <property type="match status" value="1"/>
</dbReference>
<dbReference type="InterPro" id="IPR000905">
    <property type="entry name" value="Gcp-like_dom"/>
</dbReference>
<accession>A0AAJ6DC69</accession>
<keyword evidence="3" id="KW-1185">Reference proteome</keyword>
<gene>
    <name evidence="2" type="primary">tsaB</name>
    <name evidence="2" type="ORF">QDX21_12890</name>
</gene>